<dbReference type="OrthoDB" id="3227562at2759"/>
<protein>
    <submittedName>
        <fullName evidence="1">Uncharacterized protein</fullName>
    </submittedName>
</protein>
<dbReference type="HOGENOM" id="CLU_079436_0_0_1"/>
<sequence>MSMTGEQDMDMDMELVGNTPQVQQDTPSWVQNEAANPVEVMNSTLSRVWEQHPPTQQQVQPASQPERARDIVVKVHIRRPEKDSWAYLGRGIVSQEQIGQSTRIIVKSASTHKIMTVFGEGIPLQAERRGNFIVIGCVDGNRVVSWSLNALNNSDTLRLLASIELACCTTKHPVADPRIHAVYRRRIARIIKDDRKRRHKRRRDQDALVTAFARTALEATSEPVSAGST</sequence>
<reference evidence="1 2" key="1">
    <citation type="journal article" date="2012" name="Proc. Natl. Acad. Sci. U.S.A.">
        <title>Comparative genomics of Ceriporiopsis subvermispora and Phanerochaete chrysosporium provide insight into selective ligninolysis.</title>
        <authorList>
            <person name="Fernandez-Fueyo E."/>
            <person name="Ruiz-Duenas F.J."/>
            <person name="Ferreira P."/>
            <person name="Floudas D."/>
            <person name="Hibbett D.S."/>
            <person name="Canessa P."/>
            <person name="Larrondo L.F."/>
            <person name="James T.Y."/>
            <person name="Seelenfreund D."/>
            <person name="Lobos S."/>
            <person name="Polanco R."/>
            <person name="Tello M."/>
            <person name="Honda Y."/>
            <person name="Watanabe T."/>
            <person name="Watanabe T."/>
            <person name="Ryu J.S."/>
            <person name="Kubicek C.P."/>
            <person name="Schmoll M."/>
            <person name="Gaskell J."/>
            <person name="Hammel K.E."/>
            <person name="St John F.J."/>
            <person name="Vanden Wymelenberg A."/>
            <person name="Sabat G."/>
            <person name="Splinter BonDurant S."/>
            <person name="Syed K."/>
            <person name="Yadav J.S."/>
            <person name="Doddapaneni H."/>
            <person name="Subramanian V."/>
            <person name="Lavin J.L."/>
            <person name="Oguiza J.A."/>
            <person name="Perez G."/>
            <person name="Pisabarro A.G."/>
            <person name="Ramirez L."/>
            <person name="Santoyo F."/>
            <person name="Master E."/>
            <person name="Coutinho P.M."/>
            <person name="Henrissat B."/>
            <person name="Lombard V."/>
            <person name="Magnuson J.K."/>
            <person name="Kuees U."/>
            <person name="Hori C."/>
            <person name="Igarashi K."/>
            <person name="Samejima M."/>
            <person name="Held B.W."/>
            <person name="Barry K.W."/>
            <person name="LaButti K.M."/>
            <person name="Lapidus A."/>
            <person name="Lindquist E.A."/>
            <person name="Lucas S.M."/>
            <person name="Riley R."/>
            <person name="Salamov A.A."/>
            <person name="Hoffmeister D."/>
            <person name="Schwenk D."/>
            <person name="Hadar Y."/>
            <person name="Yarden O."/>
            <person name="de Vries R.P."/>
            <person name="Wiebenga A."/>
            <person name="Stenlid J."/>
            <person name="Eastwood D."/>
            <person name="Grigoriev I.V."/>
            <person name="Berka R.M."/>
            <person name="Blanchette R.A."/>
            <person name="Kersten P."/>
            <person name="Martinez A.T."/>
            <person name="Vicuna R."/>
            <person name="Cullen D."/>
        </authorList>
    </citation>
    <scope>NUCLEOTIDE SEQUENCE [LARGE SCALE GENOMIC DNA]</scope>
    <source>
        <strain evidence="1 2">B</strain>
    </source>
</reference>
<dbReference type="Proteomes" id="UP000016930">
    <property type="component" value="Unassembled WGS sequence"/>
</dbReference>
<dbReference type="STRING" id="914234.M2RUJ6"/>
<proteinExistence type="predicted"/>
<evidence type="ECO:0000313" key="2">
    <source>
        <dbReference type="Proteomes" id="UP000016930"/>
    </source>
</evidence>
<dbReference type="AlphaFoldDB" id="M2RUJ6"/>
<gene>
    <name evidence="1" type="ORF">CERSUDRAFT_110680</name>
</gene>
<keyword evidence="2" id="KW-1185">Reference proteome</keyword>
<accession>M2RUJ6</accession>
<dbReference type="EMBL" id="KB445791">
    <property type="protein sequence ID" value="EMD42132.1"/>
    <property type="molecule type" value="Genomic_DNA"/>
</dbReference>
<evidence type="ECO:0000313" key="1">
    <source>
        <dbReference type="EMBL" id="EMD42132.1"/>
    </source>
</evidence>
<name>M2RUJ6_CERS8</name>
<organism evidence="1 2">
    <name type="scientific">Ceriporiopsis subvermispora (strain B)</name>
    <name type="common">White-rot fungus</name>
    <name type="synonym">Gelatoporia subvermispora</name>
    <dbReference type="NCBI Taxonomy" id="914234"/>
    <lineage>
        <taxon>Eukaryota</taxon>
        <taxon>Fungi</taxon>
        <taxon>Dikarya</taxon>
        <taxon>Basidiomycota</taxon>
        <taxon>Agaricomycotina</taxon>
        <taxon>Agaricomycetes</taxon>
        <taxon>Polyporales</taxon>
        <taxon>Gelatoporiaceae</taxon>
        <taxon>Gelatoporia</taxon>
    </lineage>
</organism>